<accession>A0A543A4N3</accession>
<keyword evidence="2 6" id="KW-0812">Transmembrane</keyword>
<feature type="transmembrane region" description="Helical" evidence="6">
    <location>
        <begin position="106"/>
        <end position="130"/>
    </location>
</feature>
<proteinExistence type="predicted"/>
<evidence type="ECO:0000256" key="3">
    <source>
        <dbReference type="ARBA" id="ARBA00022989"/>
    </source>
</evidence>
<protein>
    <submittedName>
        <fullName evidence="8">Putative Tic20 family protein</fullName>
    </submittedName>
</protein>
<comment type="caution">
    <text evidence="8">The sequence shown here is derived from an EMBL/GenBank/DDBJ whole genome shotgun (WGS) entry which is preliminary data.</text>
</comment>
<feature type="domain" description="DUF1707" evidence="7">
    <location>
        <begin position="26"/>
        <end position="77"/>
    </location>
</feature>
<evidence type="ECO:0000256" key="5">
    <source>
        <dbReference type="SAM" id="MobiDB-lite"/>
    </source>
</evidence>
<keyword evidence="4 6" id="KW-0472">Membrane</keyword>
<evidence type="ECO:0000256" key="2">
    <source>
        <dbReference type="ARBA" id="ARBA00022692"/>
    </source>
</evidence>
<dbReference type="EMBL" id="VFOV01000001">
    <property type="protein sequence ID" value="TQL67498.1"/>
    <property type="molecule type" value="Genomic_DNA"/>
</dbReference>
<keyword evidence="3 6" id="KW-1133">Transmembrane helix</keyword>
<evidence type="ECO:0000259" key="7">
    <source>
        <dbReference type="Pfam" id="PF08044"/>
    </source>
</evidence>
<dbReference type="Pfam" id="PF09685">
    <property type="entry name" value="MamF_MmsF"/>
    <property type="match status" value="1"/>
</dbReference>
<comment type="subcellular location">
    <subcellularLocation>
        <location evidence="1">Membrane</location>
        <topology evidence="1">Multi-pass membrane protein</topology>
    </subcellularLocation>
</comment>
<dbReference type="Pfam" id="PF08044">
    <property type="entry name" value="DUF1707"/>
    <property type="match status" value="1"/>
</dbReference>
<dbReference type="OrthoDB" id="4803675at2"/>
<keyword evidence="9" id="KW-1185">Reference proteome</keyword>
<name>A0A543A4N3_9ACTN</name>
<gene>
    <name evidence="8" type="ORF">FB381_1375</name>
</gene>
<dbReference type="PANTHER" id="PTHR40763:SF4">
    <property type="entry name" value="DUF1707 DOMAIN-CONTAINING PROTEIN"/>
    <property type="match status" value="1"/>
</dbReference>
<evidence type="ECO:0000313" key="8">
    <source>
        <dbReference type="EMBL" id="TQL67498.1"/>
    </source>
</evidence>
<evidence type="ECO:0000256" key="4">
    <source>
        <dbReference type="ARBA" id="ARBA00023136"/>
    </source>
</evidence>
<dbReference type="Proteomes" id="UP000320209">
    <property type="component" value="Unassembled WGS sequence"/>
</dbReference>
<reference evidence="8 9" key="1">
    <citation type="submission" date="2019-06" db="EMBL/GenBank/DDBJ databases">
        <title>Sequencing the genomes of 1000 actinobacteria strains.</title>
        <authorList>
            <person name="Klenk H.-P."/>
        </authorList>
    </citation>
    <scope>NUCLEOTIDE SEQUENCE [LARGE SCALE GENOMIC DNA]</scope>
    <source>
        <strain evidence="8 9">DSM 25218</strain>
    </source>
</reference>
<organism evidence="8 9">
    <name type="scientific">Nocardioides albertanoniae</name>
    <dbReference type="NCBI Taxonomy" id="1175486"/>
    <lineage>
        <taxon>Bacteria</taxon>
        <taxon>Bacillati</taxon>
        <taxon>Actinomycetota</taxon>
        <taxon>Actinomycetes</taxon>
        <taxon>Propionibacteriales</taxon>
        <taxon>Nocardioidaceae</taxon>
        <taxon>Nocardioides</taxon>
    </lineage>
</organism>
<evidence type="ECO:0000256" key="6">
    <source>
        <dbReference type="SAM" id="Phobius"/>
    </source>
</evidence>
<evidence type="ECO:0000256" key="1">
    <source>
        <dbReference type="ARBA" id="ARBA00004141"/>
    </source>
</evidence>
<dbReference type="InterPro" id="IPR012551">
    <property type="entry name" value="DUF1707_SHOCT-like"/>
</dbReference>
<dbReference type="InterPro" id="IPR019109">
    <property type="entry name" value="MamF_MmsF"/>
</dbReference>
<feature type="region of interest" description="Disordered" evidence="5">
    <location>
        <begin position="81"/>
        <end position="101"/>
    </location>
</feature>
<dbReference type="AlphaFoldDB" id="A0A543A4N3"/>
<evidence type="ECO:0000313" key="9">
    <source>
        <dbReference type="Proteomes" id="UP000320209"/>
    </source>
</evidence>
<dbReference type="PANTHER" id="PTHR40763">
    <property type="entry name" value="MEMBRANE PROTEIN-RELATED"/>
    <property type="match status" value="1"/>
</dbReference>
<dbReference type="RefSeq" id="WP_141779590.1">
    <property type="nucleotide sequence ID" value="NZ_VFOV01000001.1"/>
</dbReference>
<feature type="region of interest" description="Disordered" evidence="5">
    <location>
        <begin position="1"/>
        <end position="25"/>
    </location>
</feature>
<sequence>MSSTAPIHTPSTPPAPPTSQPAGDELRCTDADRDSVVDVLKAAYADGRLDQAEFDARFDLTMKAKTYVALEPITRDLVARPASAASRAPGQPARDLLPPPTTEERLLGALAQATTWVPVVVGPAILYYTVGKRSEFVKHHAAGALNLQLTLLAVTIVTFGLGGALYGIAWVLATAFAVVALAGAPLRQPWVLPIFGRGGPYEKKRD</sequence>
<feature type="compositionally biased region" description="Low complexity" evidence="5">
    <location>
        <begin position="1"/>
        <end position="10"/>
    </location>
</feature>